<keyword evidence="3" id="KW-1185">Reference proteome</keyword>
<evidence type="ECO:0000259" key="1">
    <source>
        <dbReference type="Pfam" id="PF03781"/>
    </source>
</evidence>
<dbReference type="Pfam" id="PF03781">
    <property type="entry name" value="FGE-sulfatase"/>
    <property type="match status" value="1"/>
</dbReference>
<dbReference type="Gene3D" id="3.90.1580.10">
    <property type="entry name" value="paralog of FGE (formylglycine-generating enzyme)"/>
    <property type="match status" value="1"/>
</dbReference>
<gene>
    <name evidence="2" type="ORF">QM481_00280</name>
</gene>
<feature type="domain" description="Sulfatase-modifying factor enzyme-like" evidence="1">
    <location>
        <begin position="17"/>
        <end position="236"/>
    </location>
</feature>
<dbReference type="InterPro" id="IPR016187">
    <property type="entry name" value="CTDL_fold"/>
</dbReference>
<dbReference type="RefSeq" id="WP_283380195.1">
    <property type="nucleotide sequence ID" value="NZ_JASHIE010000001.1"/>
</dbReference>
<evidence type="ECO:0000313" key="2">
    <source>
        <dbReference type="EMBL" id="MDI9872941.1"/>
    </source>
</evidence>
<dbReference type="EMBL" id="JASHIE010000001">
    <property type="protein sequence ID" value="MDI9872941.1"/>
    <property type="molecule type" value="Genomic_DNA"/>
</dbReference>
<dbReference type="InterPro" id="IPR042095">
    <property type="entry name" value="SUMF_sf"/>
</dbReference>
<evidence type="ECO:0000313" key="3">
    <source>
        <dbReference type="Proteomes" id="UP001225761"/>
    </source>
</evidence>
<comment type="caution">
    <text evidence="2">The sequence shown here is derived from an EMBL/GenBank/DDBJ whole genome shotgun (WGS) entry which is preliminary data.</text>
</comment>
<sequence length="239" mass="27438">MDTTNSIKYSIDNVSFRMVFVEGGRFLMGSNDNKDQMPQHEVILSDYHIGETEVTQELWEKVMKANPSEFSGNNLPVDNVTWEECHSFINRLNKILHDTKQLPYDKAFHLPSEAQWEFAARGGNKSKGFKYSGSDHLDSVAWTRRNTNRTHPVASKAPNELGLYDMSGNVWEWVEDYYAPYSSQSQTNPLNTSNKSSGLVIKRGGSWYYAQEERFSPSFRYGYYTSVTDSSIGMRLCLY</sequence>
<reference evidence="2 3" key="1">
    <citation type="submission" date="2023-05" db="EMBL/GenBank/DDBJ databases">
        <title>Novel species of genus Flectobacillus isolated from stream in China.</title>
        <authorList>
            <person name="Lu H."/>
        </authorList>
    </citation>
    <scope>NUCLEOTIDE SEQUENCE [LARGE SCALE GENOMIC DNA]</scope>
    <source>
        <strain evidence="2 3">LFS242W</strain>
    </source>
</reference>
<dbReference type="SUPFAM" id="SSF56436">
    <property type="entry name" value="C-type lectin-like"/>
    <property type="match status" value="1"/>
</dbReference>
<proteinExistence type="predicted"/>
<organism evidence="2 3">
    <name type="scientific">Flectobacillus rivi</name>
    <dbReference type="NCBI Taxonomy" id="2984209"/>
    <lineage>
        <taxon>Bacteria</taxon>
        <taxon>Pseudomonadati</taxon>
        <taxon>Bacteroidota</taxon>
        <taxon>Cytophagia</taxon>
        <taxon>Cytophagales</taxon>
        <taxon>Flectobacillaceae</taxon>
        <taxon>Flectobacillus</taxon>
    </lineage>
</organism>
<accession>A0ABT6YVN5</accession>
<protein>
    <submittedName>
        <fullName evidence="2">SUMF1/EgtB/PvdO family nonheme iron enzyme</fullName>
    </submittedName>
</protein>
<dbReference type="PANTHER" id="PTHR23150:SF19">
    <property type="entry name" value="FORMYLGLYCINE-GENERATING ENZYME"/>
    <property type="match status" value="1"/>
</dbReference>
<dbReference type="InterPro" id="IPR051043">
    <property type="entry name" value="Sulfatase_Mod_Factor_Kinase"/>
</dbReference>
<dbReference type="InterPro" id="IPR005532">
    <property type="entry name" value="SUMF_dom"/>
</dbReference>
<dbReference type="Proteomes" id="UP001225761">
    <property type="component" value="Unassembled WGS sequence"/>
</dbReference>
<name>A0ABT6YVN5_9BACT</name>
<dbReference type="PANTHER" id="PTHR23150">
    <property type="entry name" value="SULFATASE MODIFYING FACTOR 1, 2"/>
    <property type="match status" value="1"/>
</dbReference>